<reference evidence="4" key="1">
    <citation type="submission" date="2014-05" db="EMBL/GenBank/DDBJ databases">
        <title>The transcriptome of the halophilic microalga Tetraselmis sp. GSL018 isolated from the Great Salt Lake, Utah.</title>
        <authorList>
            <person name="Jinkerson R.E."/>
            <person name="D'Adamo S."/>
            <person name="Posewitz M.C."/>
        </authorList>
    </citation>
    <scope>NUCLEOTIDE SEQUENCE</scope>
    <source>
        <strain evidence="4">GSL018</strain>
    </source>
</reference>
<dbReference type="PANTHER" id="PTHR19303">
    <property type="entry name" value="TRANSPOSON"/>
    <property type="match status" value="1"/>
</dbReference>
<organism evidence="4">
    <name type="scientific">Tetraselmis sp. GSL018</name>
    <dbReference type="NCBI Taxonomy" id="582737"/>
    <lineage>
        <taxon>Eukaryota</taxon>
        <taxon>Viridiplantae</taxon>
        <taxon>Chlorophyta</taxon>
        <taxon>core chlorophytes</taxon>
        <taxon>Chlorodendrophyceae</taxon>
        <taxon>Chlorodendrales</taxon>
        <taxon>Chlorodendraceae</taxon>
        <taxon>Tetraselmis</taxon>
    </lineage>
</organism>
<evidence type="ECO:0000256" key="1">
    <source>
        <dbReference type="ARBA" id="ARBA00023125"/>
    </source>
</evidence>
<dbReference type="EMBL" id="GBEZ01021846">
    <property type="protein sequence ID" value="JAC64941.1"/>
    <property type="molecule type" value="Transcribed_RNA"/>
</dbReference>
<dbReference type="Pfam" id="PF03221">
    <property type="entry name" value="HTH_Tnp_Tc5"/>
    <property type="match status" value="1"/>
</dbReference>
<dbReference type="Pfam" id="PF03184">
    <property type="entry name" value="DDE_1"/>
    <property type="match status" value="1"/>
</dbReference>
<dbReference type="AlphaFoldDB" id="A0A061R321"/>
<dbReference type="InterPro" id="IPR009057">
    <property type="entry name" value="Homeodomain-like_sf"/>
</dbReference>
<proteinExistence type="predicted"/>
<evidence type="ECO:0000313" key="4">
    <source>
        <dbReference type="EMBL" id="JAC64941.1"/>
    </source>
</evidence>
<dbReference type="PANTHER" id="PTHR19303:SF73">
    <property type="entry name" value="PROTEIN PDC2"/>
    <property type="match status" value="1"/>
</dbReference>
<dbReference type="InterPro" id="IPR006600">
    <property type="entry name" value="HTH_CenpB_DNA-bd_dom"/>
</dbReference>
<dbReference type="SMART" id="SM00674">
    <property type="entry name" value="CENPB"/>
    <property type="match status" value="1"/>
</dbReference>
<feature type="compositionally biased region" description="Low complexity" evidence="2">
    <location>
        <begin position="176"/>
        <end position="190"/>
    </location>
</feature>
<dbReference type="GO" id="GO:0005634">
    <property type="term" value="C:nucleus"/>
    <property type="evidence" value="ECO:0007669"/>
    <property type="project" value="TreeGrafter"/>
</dbReference>
<sequence length="612" mass="67587">MVGNRGRRPGTKLGAVVKRTALSLNQKIAAIKFKESYPDAKLADIGAYIKEAFGLDVSHATLSLILKSKDRLKQAHADGNDYTNSRTRQRASPADALNQALAAWCHHGKHNEPLTDAIIKDKAKEIAESIDGFPTDPKIFNFSSNWLQKFKKRYLSIKEISDEDPRDPTVKPDRTSPQGSSQPGPSGRHSPPLREQEQSSTGGEAPNWGSPGASTFAALQFILRKFCPADVFVAHETGFFFRDLPTEDLFLMQPPVMPDGRIAAILCCNSEGTQKRPLAFAGKVGRPAAFRKSWMPRDAGVDFFESGGACFTAASWVMWIQEFNREMSLAHRHVALLVDCSPACAGIVGGEPFEVHNIHGMRLSNVTLIPFPPSIPRSTRPMEQGIAAAWTARVRMRHTQWFIHQAECNRSFWGGLPFSVRPTVREAIQWSVSSWAYISPVCVLRSWWRSRLLDHSLVELIPPRLRDVPTSYQGGIAELLDSNTFAELGVYLSLLARKLHGYIPKAILGPEEVIRIPGEDAPTWLMHIGQGIDHVSGRLPVADGHPNGLDARALSSSVSLPEAVDAAQKVAIFIANNMHSFEDGHGLWIAADKLEAATQQILALQMQAEWMH</sequence>
<accession>A0A061R321</accession>
<gene>
    <name evidence="4" type="ORF">TSPGSL018_17184</name>
</gene>
<dbReference type="SUPFAM" id="SSF46689">
    <property type="entry name" value="Homeodomain-like"/>
    <property type="match status" value="1"/>
</dbReference>
<evidence type="ECO:0000259" key="3">
    <source>
        <dbReference type="PROSITE" id="PS51253"/>
    </source>
</evidence>
<evidence type="ECO:0000256" key="2">
    <source>
        <dbReference type="SAM" id="MobiDB-lite"/>
    </source>
</evidence>
<dbReference type="InterPro" id="IPR050863">
    <property type="entry name" value="CenT-Element_Derived"/>
</dbReference>
<protein>
    <submittedName>
        <fullName evidence="4">Tigger transposable element-derived protein 4-like</fullName>
    </submittedName>
</protein>
<dbReference type="Gene3D" id="1.10.10.60">
    <property type="entry name" value="Homeodomain-like"/>
    <property type="match status" value="2"/>
</dbReference>
<dbReference type="InterPro" id="IPR004875">
    <property type="entry name" value="DDE_SF_endonuclease_dom"/>
</dbReference>
<feature type="region of interest" description="Disordered" evidence="2">
    <location>
        <begin position="161"/>
        <end position="209"/>
    </location>
</feature>
<dbReference type="GO" id="GO:0003677">
    <property type="term" value="F:DNA binding"/>
    <property type="evidence" value="ECO:0007669"/>
    <property type="project" value="UniProtKB-KW"/>
</dbReference>
<name>A0A061R321_9CHLO</name>
<keyword evidence="1" id="KW-0238">DNA-binding</keyword>
<feature type="domain" description="HTH CENPB-type" evidence="3">
    <location>
        <begin position="85"/>
        <end position="160"/>
    </location>
</feature>
<dbReference type="PROSITE" id="PS51253">
    <property type="entry name" value="HTH_CENPB"/>
    <property type="match status" value="1"/>
</dbReference>